<sequence>MKNNTEENIKTLTSHLFREHYGKMVSYLSQKYGYYKIEDILDAVQESFETALNTWRFGEVPENPFAWLYRVANNKLLNKIRQSNIAQTHLNYLASTEKDNDEYSEKEVEDSLLKLLIFFSKASSSKRNKLIISLYFLCGFNYSEIANALIIKTETVKKVVLRSKETIKKFSEIYDDFQIQTIEELSHLLKIIYLLYNEGYKSSQKAGTINLDLCFEAIRLGKLLHQYHPKNPEINSLLAGMFFNSSRFPARTENDTWISLENQNRTLWNNDLIKEGFYYLEIAKQHQQTLDKYYLEALISSLHCTSESYEKTDWKTIAYLYRQLEKIEPYSIAVKLNRIIAESNFKDLHDLLRELVTMENMINEEAKFTYLSTKAHFYAKMEEWNLAIHNYKLSLNYTKNKTDINFINTKINLTKKELENQ</sequence>
<dbReference type="InterPro" id="IPR046531">
    <property type="entry name" value="DUF6596"/>
</dbReference>
<dbReference type="STRING" id="742767.HMPREF9456_00069"/>
<dbReference type="GO" id="GO:0003700">
    <property type="term" value="F:DNA-binding transcription factor activity"/>
    <property type="evidence" value="ECO:0007669"/>
    <property type="project" value="InterPro"/>
</dbReference>
<comment type="caution">
    <text evidence="3">The sequence shown here is derived from an EMBL/GenBank/DDBJ whole genome shotgun (WGS) entry which is preliminary data.</text>
</comment>
<dbReference type="InterPro" id="IPR014284">
    <property type="entry name" value="RNA_pol_sigma-70_dom"/>
</dbReference>
<dbReference type="SUPFAM" id="SSF88946">
    <property type="entry name" value="Sigma2 domain of RNA polymerase sigma factors"/>
    <property type="match status" value="1"/>
</dbReference>
<dbReference type="GO" id="GO:0006352">
    <property type="term" value="P:DNA-templated transcription initiation"/>
    <property type="evidence" value="ECO:0007669"/>
    <property type="project" value="InterPro"/>
</dbReference>
<dbReference type="HOGENOM" id="CLU_035311_1_2_10"/>
<feature type="domain" description="RNA polymerase sigma-70 region 2" evidence="1">
    <location>
        <begin position="16"/>
        <end position="83"/>
    </location>
</feature>
<dbReference type="PANTHER" id="PTHR47756">
    <property type="entry name" value="BLL6612 PROTEIN-RELATED"/>
    <property type="match status" value="1"/>
</dbReference>
<keyword evidence="4" id="KW-1185">Reference proteome</keyword>
<gene>
    <name evidence="3" type="ORF">HMPREF9456_00069</name>
</gene>
<dbReference type="InterPro" id="IPR007627">
    <property type="entry name" value="RNA_pol_sigma70_r2"/>
</dbReference>
<dbReference type="InterPro" id="IPR013324">
    <property type="entry name" value="RNA_pol_sigma_r3/r4-like"/>
</dbReference>
<evidence type="ECO:0000313" key="3">
    <source>
        <dbReference type="EMBL" id="EGK06195.1"/>
    </source>
</evidence>
<dbReference type="RefSeq" id="WP_006841443.1">
    <property type="nucleotide sequence ID" value="NZ_AQWJ01000001.1"/>
</dbReference>
<feature type="domain" description="DUF6596" evidence="2">
    <location>
        <begin position="185"/>
        <end position="283"/>
    </location>
</feature>
<organism evidence="3 4">
    <name type="scientific">Dysgonomonas mossii DSM 22836</name>
    <dbReference type="NCBI Taxonomy" id="742767"/>
    <lineage>
        <taxon>Bacteria</taxon>
        <taxon>Pseudomonadati</taxon>
        <taxon>Bacteroidota</taxon>
        <taxon>Bacteroidia</taxon>
        <taxon>Bacteroidales</taxon>
        <taxon>Dysgonomonadaceae</taxon>
        <taxon>Dysgonomonas</taxon>
    </lineage>
</organism>
<dbReference type="Gene3D" id="1.10.1740.10">
    <property type="match status" value="1"/>
</dbReference>
<dbReference type="Proteomes" id="UP000006420">
    <property type="component" value="Unassembled WGS sequence"/>
</dbReference>
<dbReference type="eggNOG" id="COG4941">
    <property type="taxonomic scope" value="Bacteria"/>
</dbReference>
<evidence type="ECO:0000259" key="2">
    <source>
        <dbReference type="Pfam" id="PF20239"/>
    </source>
</evidence>
<proteinExistence type="predicted"/>
<dbReference type="GeneID" id="78080763"/>
<evidence type="ECO:0000313" key="4">
    <source>
        <dbReference type="Proteomes" id="UP000006420"/>
    </source>
</evidence>
<dbReference type="InterPro" id="IPR013325">
    <property type="entry name" value="RNA_pol_sigma_r2"/>
</dbReference>
<name>F8WWA0_9BACT</name>
<dbReference type="AlphaFoldDB" id="F8WWA0"/>
<dbReference type="EMBL" id="ADLW01000001">
    <property type="protein sequence ID" value="EGK06195.1"/>
    <property type="molecule type" value="Genomic_DNA"/>
</dbReference>
<dbReference type="PANTHER" id="PTHR47756:SF2">
    <property type="entry name" value="BLL6612 PROTEIN"/>
    <property type="match status" value="1"/>
</dbReference>
<accession>F8WWA0</accession>
<dbReference type="SUPFAM" id="SSF88659">
    <property type="entry name" value="Sigma3 and sigma4 domains of RNA polymerase sigma factors"/>
    <property type="match status" value="1"/>
</dbReference>
<dbReference type="OrthoDB" id="9780299at2"/>
<evidence type="ECO:0000259" key="1">
    <source>
        <dbReference type="Pfam" id="PF04542"/>
    </source>
</evidence>
<dbReference type="NCBIfam" id="TIGR02937">
    <property type="entry name" value="sigma70-ECF"/>
    <property type="match status" value="1"/>
</dbReference>
<reference evidence="3 4" key="1">
    <citation type="submission" date="2011-04" db="EMBL/GenBank/DDBJ databases">
        <title>The Genome Sequence of Dysgonomonas mossii DSM 22836.</title>
        <authorList>
            <consortium name="The Broad Institute Genome Sequencing Platform"/>
            <person name="Earl A."/>
            <person name="Ward D."/>
            <person name="Feldgarden M."/>
            <person name="Gevers D."/>
            <person name="Pudlo N."/>
            <person name="Martens E."/>
            <person name="Allen-Vercoe E."/>
            <person name="Young S.K."/>
            <person name="Zeng Q."/>
            <person name="Gargeya S."/>
            <person name="Fitzgerald M."/>
            <person name="Haas B."/>
            <person name="Abouelleil A."/>
            <person name="Alvarado L."/>
            <person name="Arachchi H.M."/>
            <person name="Berlin A."/>
            <person name="Brown A."/>
            <person name="Chapman S.B."/>
            <person name="Chen Z."/>
            <person name="Dunbar C."/>
            <person name="Freedman E."/>
            <person name="Gearin G."/>
            <person name="Gellesch M."/>
            <person name="Goldberg J."/>
            <person name="Griggs A."/>
            <person name="Gujja S."/>
            <person name="Heiman D."/>
            <person name="Howarth C."/>
            <person name="Larson L."/>
            <person name="Lui A."/>
            <person name="MacDonald P.J.P."/>
            <person name="Mehta T."/>
            <person name="Montmayeur A."/>
            <person name="Murphy C."/>
            <person name="Neiman D."/>
            <person name="Pearson M."/>
            <person name="Priest M."/>
            <person name="Roberts A."/>
            <person name="Saif S."/>
            <person name="Shea T."/>
            <person name="Shenoy N."/>
            <person name="Sisk P."/>
            <person name="Stolte C."/>
            <person name="Sykes S."/>
            <person name="Yandava C."/>
            <person name="Wortman J."/>
            <person name="Nusbaum C."/>
            <person name="Birren B."/>
        </authorList>
    </citation>
    <scope>NUCLEOTIDE SEQUENCE [LARGE SCALE GENOMIC DNA]</scope>
    <source>
        <strain evidence="3 4">DSM 22836</strain>
    </source>
</reference>
<protein>
    <submittedName>
        <fullName evidence="3">Uncharacterized protein</fullName>
    </submittedName>
</protein>
<dbReference type="Pfam" id="PF04542">
    <property type="entry name" value="Sigma70_r2"/>
    <property type="match status" value="1"/>
</dbReference>
<dbReference type="Pfam" id="PF20239">
    <property type="entry name" value="DUF6596"/>
    <property type="match status" value="1"/>
</dbReference>